<dbReference type="AlphaFoldDB" id="A0A212D973"/>
<dbReference type="PANTHER" id="PTHR45703">
    <property type="entry name" value="DYNEIN HEAVY CHAIN"/>
    <property type="match status" value="1"/>
</dbReference>
<dbReference type="PANTHER" id="PTHR45703:SF4">
    <property type="entry name" value="DYNEIN AXONEMAL HEAVY CHAIN 17"/>
    <property type="match status" value="1"/>
</dbReference>
<organism evidence="2 3">
    <name type="scientific">Cervus elaphus hippelaphus</name>
    <name type="common">European red deer</name>
    <dbReference type="NCBI Taxonomy" id="46360"/>
    <lineage>
        <taxon>Eukaryota</taxon>
        <taxon>Metazoa</taxon>
        <taxon>Chordata</taxon>
        <taxon>Craniata</taxon>
        <taxon>Vertebrata</taxon>
        <taxon>Euteleostomi</taxon>
        <taxon>Mammalia</taxon>
        <taxon>Eutheria</taxon>
        <taxon>Laurasiatheria</taxon>
        <taxon>Artiodactyla</taxon>
        <taxon>Ruminantia</taxon>
        <taxon>Pecora</taxon>
        <taxon>Cervidae</taxon>
        <taxon>Cervinae</taxon>
        <taxon>Cervus</taxon>
    </lineage>
</organism>
<dbReference type="GO" id="GO:0007018">
    <property type="term" value="P:microtubule-based movement"/>
    <property type="evidence" value="ECO:0007669"/>
    <property type="project" value="InterPro"/>
</dbReference>
<dbReference type="InterPro" id="IPR026983">
    <property type="entry name" value="DHC"/>
</dbReference>
<gene>
    <name evidence="2" type="ORF">Celaphus_00001568</name>
</gene>
<keyword evidence="3" id="KW-1185">Reference proteome</keyword>
<evidence type="ECO:0000313" key="3">
    <source>
        <dbReference type="Proteomes" id="UP000242450"/>
    </source>
</evidence>
<evidence type="ECO:0000313" key="2">
    <source>
        <dbReference type="EMBL" id="OWK14726.1"/>
    </source>
</evidence>
<dbReference type="GO" id="GO:0030286">
    <property type="term" value="C:dynein complex"/>
    <property type="evidence" value="ECO:0007669"/>
    <property type="project" value="InterPro"/>
</dbReference>
<dbReference type="GO" id="GO:0051959">
    <property type="term" value="F:dynein light intermediate chain binding"/>
    <property type="evidence" value="ECO:0007669"/>
    <property type="project" value="InterPro"/>
</dbReference>
<accession>A0A212D973</accession>
<dbReference type="GO" id="GO:0045505">
    <property type="term" value="F:dynein intermediate chain binding"/>
    <property type="evidence" value="ECO:0007669"/>
    <property type="project" value="InterPro"/>
</dbReference>
<sequence>MFERKDNKKEALLDLDGRVANLNKRYSAVKDAGLKIQAMVAESVAPLFEVRMELEDDGLIFSPSLEVGGDRGFLALIGSLVTDIYNTAKLIPRLAKGRLHYKTDLEDMTDLMEMREEISNLVISAMKEAEEYQDSFERYSYLWTDDPQEFMKNFLTYGHAISREDLDGRPEETLPKTPPTLTQFQRQTSGPQGLPAGARRRKGAHCEGLPGCHTLCWPHRSSPAAERVLASQIDSYEKLYEEVSKCDNTKVFNGWLQCDCRPFKQALLNTIKRWSLMFKRHLSNHVINRWAPGPLPRAHSHPHWPDADHTLESPVPGSPASRVWS</sequence>
<dbReference type="EMBL" id="MKHE01000005">
    <property type="protein sequence ID" value="OWK14726.1"/>
    <property type="molecule type" value="Genomic_DNA"/>
</dbReference>
<feature type="region of interest" description="Disordered" evidence="1">
    <location>
        <begin position="167"/>
        <end position="199"/>
    </location>
</feature>
<dbReference type="Proteomes" id="UP000242450">
    <property type="component" value="Chromosome 5"/>
</dbReference>
<reference evidence="2 3" key="1">
    <citation type="journal article" date="2018" name="Mol. Genet. Genomics">
        <title>The red deer Cervus elaphus genome CerEla1.0: sequencing, annotating, genes, and chromosomes.</title>
        <authorList>
            <person name="Bana N.A."/>
            <person name="Nyiri A."/>
            <person name="Nagy J."/>
            <person name="Frank K."/>
            <person name="Nagy T."/>
            <person name="Steger V."/>
            <person name="Schiller M."/>
            <person name="Lakatos P."/>
            <person name="Sugar L."/>
            <person name="Horn P."/>
            <person name="Barta E."/>
            <person name="Orosz L."/>
        </authorList>
    </citation>
    <scope>NUCLEOTIDE SEQUENCE [LARGE SCALE GENOMIC DNA]</scope>
    <source>
        <strain evidence="2">Hungarian</strain>
    </source>
</reference>
<proteinExistence type="predicted"/>
<feature type="region of interest" description="Disordered" evidence="1">
    <location>
        <begin position="299"/>
        <end position="325"/>
    </location>
</feature>
<name>A0A212D973_CEREH</name>
<comment type="caution">
    <text evidence="2">The sequence shown here is derived from an EMBL/GenBank/DDBJ whole genome shotgun (WGS) entry which is preliminary data.</text>
</comment>
<dbReference type="OrthoDB" id="286107at2759"/>
<protein>
    <submittedName>
        <fullName evidence="2">Uncharacterized protein</fullName>
    </submittedName>
</protein>
<evidence type="ECO:0000256" key="1">
    <source>
        <dbReference type="SAM" id="MobiDB-lite"/>
    </source>
</evidence>